<reference evidence="3 4" key="1">
    <citation type="submission" date="2019-06" db="EMBL/GenBank/DDBJ databases">
        <title>Sequencing the genomes of 1000 actinobacteria strains.</title>
        <authorList>
            <person name="Klenk H.-P."/>
        </authorList>
    </citation>
    <scope>NUCLEOTIDE SEQUENCE [LARGE SCALE GENOMIC DNA]</scope>
    <source>
        <strain evidence="3 4">DSM 45671</strain>
    </source>
</reference>
<protein>
    <submittedName>
        <fullName evidence="3">Uncharacterized protein</fullName>
    </submittedName>
</protein>
<evidence type="ECO:0000313" key="4">
    <source>
        <dbReference type="Proteomes" id="UP000321261"/>
    </source>
</evidence>
<accession>A0A561SW07</accession>
<dbReference type="EMBL" id="VIWU01000001">
    <property type="protein sequence ID" value="TWF79036.1"/>
    <property type="molecule type" value="Genomic_DNA"/>
</dbReference>
<comment type="caution">
    <text evidence="3">The sequence shown here is derived from an EMBL/GenBank/DDBJ whole genome shotgun (WGS) entry which is preliminary data.</text>
</comment>
<keyword evidence="2" id="KW-0812">Transmembrane</keyword>
<keyword evidence="4" id="KW-1185">Reference proteome</keyword>
<dbReference type="Proteomes" id="UP000321261">
    <property type="component" value="Unassembled WGS sequence"/>
</dbReference>
<keyword evidence="2" id="KW-1133">Transmembrane helix</keyword>
<feature type="region of interest" description="Disordered" evidence="1">
    <location>
        <begin position="53"/>
        <end position="73"/>
    </location>
</feature>
<feature type="compositionally biased region" description="Basic and acidic residues" evidence="1">
    <location>
        <begin position="60"/>
        <end position="70"/>
    </location>
</feature>
<dbReference type="OrthoDB" id="5193416at2"/>
<sequence>MSVWETILYFVVPSVALYLGIALLVVAPRMARRPRYRVGQPWPHEPMWWTANPQGAHLPPVDHSDDHTADRGPALVGARAGAERGGARGSW</sequence>
<evidence type="ECO:0000256" key="2">
    <source>
        <dbReference type="SAM" id="Phobius"/>
    </source>
</evidence>
<dbReference type="AlphaFoldDB" id="A0A561SW07"/>
<evidence type="ECO:0000256" key="1">
    <source>
        <dbReference type="SAM" id="MobiDB-lite"/>
    </source>
</evidence>
<evidence type="ECO:0000313" key="3">
    <source>
        <dbReference type="EMBL" id="TWF79036.1"/>
    </source>
</evidence>
<proteinExistence type="predicted"/>
<dbReference type="RefSeq" id="WP_147257943.1">
    <property type="nucleotide sequence ID" value="NZ_VIWU01000001.1"/>
</dbReference>
<gene>
    <name evidence="3" type="ORF">FHX44_114962</name>
</gene>
<name>A0A561SW07_9PSEU</name>
<organism evidence="3 4">
    <name type="scientific">Pseudonocardia hierapolitana</name>
    <dbReference type="NCBI Taxonomy" id="1128676"/>
    <lineage>
        <taxon>Bacteria</taxon>
        <taxon>Bacillati</taxon>
        <taxon>Actinomycetota</taxon>
        <taxon>Actinomycetes</taxon>
        <taxon>Pseudonocardiales</taxon>
        <taxon>Pseudonocardiaceae</taxon>
        <taxon>Pseudonocardia</taxon>
    </lineage>
</organism>
<feature type="transmembrane region" description="Helical" evidence="2">
    <location>
        <begin position="6"/>
        <end position="27"/>
    </location>
</feature>
<keyword evidence="2" id="KW-0472">Membrane</keyword>